<dbReference type="EMBL" id="CAJHIA010000016">
    <property type="protein sequence ID" value="CAD6445621.1"/>
    <property type="molecule type" value="Genomic_DNA"/>
</dbReference>
<name>A0A8H2ZPG8_9HELO</name>
<feature type="region of interest" description="Disordered" evidence="1">
    <location>
        <begin position="1"/>
        <end position="61"/>
    </location>
</feature>
<proteinExistence type="predicted"/>
<evidence type="ECO:0000313" key="2">
    <source>
        <dbReference type="EMBL" id="CAD6445621.1"/>
    </source>
</evidence>
<accession>A0A8H2ZPG8</accession>
<dbReference type="Proteomes" id="UP000624404">
    <property type="component" value="Unassembled WGS sequence"/>
</dbReference>
<dbReference type="AlphaFoldDB" id="A0A8H2ZPG8"/>
<protein>
    <submittedName>
        <fullName evidence="2">06cebbea-a805-4d77-ada2-89712b03123e</fullName>
    </submittedName>
</protein>
<gene>
    <name evidence="2" type="ORF">SCLTRI_LOCUS5408</name>
</gene>
<organism evidence="2 3">
    <name type="scientific">Sclerotinia trifoliorum</name>
    <dbReference type="NCBI Taxonomy" id="28548"/>
    <lineage>
        <taxon>Eukaryota</taxon>
        <taxon>Fungi</taxon>
        <taxon>Dikarya</taxon>
        <taxon>Ascomycota</taxon>
        <taxon>Pezizomycotina</taxon>
        <taxon>Leotiomycetes</taxon>
        <taxon>Helotiales</taxon>
        <taxon>Sclerotiniaceae</taxon>
        <taxon>Sclerotinia</taxon>
    </lineage>
</organism>
<feature type="compositionally biased region" description="Low complexity" evidence="1">
    <location>
        <begin position="16"/>
        <end position="34"/>
    </location>
</feature>
<reference evidence="2" key="1">
    <citation type="submission" date="2020-10" db="EMBL/GenBank/DDBJ databases">
        <authorList>
            <person name="Kusch S."/>
        </authorList>
    </citation>
    <scope>NUCLEOTIDE SEQUENCE</scope>
    <source>
        <strain evidence="2">SwB9</strain>
    </source>
</reference>
<evidence type="ECO:0000313" key="3">
    <source>
        <dbReference type="Proteomes" id="UP000624404"/>
    </source>
</evidence>
<comment type="caution">
    <text evidence="2">The sequence shown here is derived from an EMBL/GenBank/DDBJ whole genome shotgun (WGS) entry which is preliminary data.</text>
</comment>
<sequence>MLSTSQHQRFMLLSHPTPSQSTVTVKTKSSPSLSQVSLTNSAQIPLPPSASLPRATNRCKRQKLARRRRMMRRMMTISQIWSKERTLRIRSNKFPVPKAKSIRNDIREPVTALIRERSYSSFWLCYGIRCSNIKFQVVRRLLICTKSYYTSSPSI</sequence>
<evidence type="ECO:0000256" key="1">
    <source>
        <dbReference type="SAM" id="MobiDB-lite"/>
    </source>
</evidence>
<keyword evidence="3" id="KW-1185">Reference proteome</keyword>